<evidence type="ECO:0000313" key="3">
    <source>
        <dbReference type="Proteomes" id="UP000257109"/>
    </source>
</evidence>
<dbReference type="Proteomes" id="UP000257109">
    <property type="component" value="Unassembled WGS sequence"/>
</dbReference>
<dbReference type="EMBL" id="QJKJ01005606">
    <property type="protein sequence ID" value="RDX89683.1"/>
    <property type="molecule type" value="Genomic_DNA"/>
</dbReference>
<sequence length="68" mass="8016">MRSTNRLKSTSRLDRSRDPEQLSIKDVEPDRLQDSRLDRFQHSELAPTCTKPEPSLWLSKMEMSGKLW</sequence>
<proteinExistence type="predicted"/>
<evidence type="ECO:0000313" key="2">
    <source>
        <dbReference type="EMBL" id="RDX89683.1"/>
    </source>
</evidence>
<feature type="compositionally biased region" description="Basic and acidic residues" evidence="1">
    <location>
        <begin position="11"/>
        <end position="30"/>
    </location>
</feature>
<name>A0A371GH77_MUCPR</name>
<feature type="compositionally biased region" description="Polar residues" evidence="1">
    <location>
        <begin position="1"/>
        <end position="10"/>
    </location>
</feature>
<feature type="non-terminal residue" evidence="2">
    <location>
        <position position="1"/>
    </location>
</feature>
<feature type="region of interest" description="Disordered" evidence="1">
    <location>
        <begin position="1"/>
        <end position="30"/>
    </location>
</feature>
<organism evidence="2 3">
    <name type="scientific">Mucuna pruriens</name>
    <name type="common">Velvet bean</name>
    <name type="synonym">Dolichos pruriens</name>
    <dbReference type="NCBI Taxonomy" id="157652"/>
    <lineage>
        <taxon>Eukaryota</taxon>
        <taxon>Viridiplantae</taxon>
        <taxon>Streptophyta</taxon>
        <taxon>Embryophyta</taxon>
        <taxon>Tracheophyta</taxon>
        <taxon>Spermatophyta</taxon>
        <taxon>Magnoliopsida</taxon>
        <taxon>eudicotyledons</taxon>
        <taxon>Gunneridae</taxon>
        <taxon>Pentapetalae</taxon>
        <taxon>rosids</taxon>
        <taxon>fabids</taxon>
        <taxon>Fabales</taxon>
        <taxon>Fabaceae</taxon>
        <taxon>Papilionoideae</taxon>
        <taxon>50 kb inversion clade</taxon>
        <taxon>NPAAA clade</taxon>
        <taxon>indigoferoid/millettioid clade</taxon>
        <taxon>Phaseoleae</taxon>
        <taxon>Mucuna</taxon>
    </lineage>
</organism>
<dbReference type="AlphaFoldDB" id="A0A371GH77"/>
<comment type="caution">
    <text evidence="2">The sequence shown here is derived from an EMBL/GenBank/DDBJ whole genome shotgun (WGS) entry which is preliminary data.</text>
</comment>
<gene>
    <name evidence="2" type="ORF">CR513_28570</name>
</gene>
<keyword evidence="3" id="KW-1185">Reference proteome</keyword>
<protein>
    <submittedName>
        <fullName evidence="2">Uncharacterized protein</fullName>
    </submittedName>
</protein>
<evidence type="ECO:0000256" key="1">
    <source>
        <dbReference type="SAM" id="MobiDB-lite"/>
    </source>
</evidence>
<accession>A0A371GH77</accession>
<reference evidence="2" key="1">
    <citation type="submission" date="2018-05" db="EMBL/GenBank/DDBJ databases">
        <title>Draft genome of Mucuna pruriens seed.</title>
        <authorList>
            <person name="Nnadi N.E."/>
            <person name="Vos R."/>
            <person name="Hasami M.H."/>
            <person name="Devisetty U.K."/>
            <person name="Aguiy J.C."/>
        </authorList>
    </citation>
    <scope>NUCLEOTIDE SEQUENCE [LARGE SCALE GENOMIC DNA]</scope>
    <source>
        <strain evidence="2">JCA_2017</strain>
    </source>
</reference>